<evidence type="ECO:0000313" key="2">
    <source>
        <dbReference type="Proteomes" id="UP000538931"/>
    </source>
</evidence>
<sequence length="68" mass="8038">MSAIQLTAQLRQLLNRGYSVEDVRNLVPVPHEVLEQAIREHRLQEHSRHRDRLLQGQADFAMRLGRQR</sequence>
<organism evidence="1 2">
    <name type="scientific">Marinobacterium marinum</name>
    <dbReference type="NCBI Taxonomy" id="2756129"/>
    <lineage>
        <taxon>Bacteria</taxon>
        <taxon>Pseudomonadati</taxon>
        <taxon>Pseudomonadota</taxon>
        <taxon>Gammaproteobacteria</taxon>
        <taxon>Oceanospirillales</taxon>
        <taxon>Oceanospirillaceae</taxon>
        <taxon>Marinobacterium</taxon>
    </lineage>
</organism>
<gene>
    <name evidence="1" type="ORF">H1S06_13540</name>
</gene>
<reference evidence="1 2" key="1">
    <citation type="submission" date="2020-07" db="EMBL/GenBank/DDBJ databases">
        <title>Bacterium isolated from marien macroalgae.</title>
        <authorList>
            <person name="Zhu K."/>
            <person name="Lu D."/>
            <person name="Du Z."/>
        </authorList>
    </citation>
    <scope>NUCLEOTIDE SEQUENCE [LARGE SCALE GENOMIC DNA]</scope>
    <source>
        <strain evidence="1 2">3-1745</strain>
    </source>
</reference>
<name>A0A7W1X075_9GAMM</name>
<dbReference type="Proteomes" id="UP000538931">
    <property type="component" value="Unassembled WGS sequence"/>
</dbReference>
<accession>A0A7W1X075</accession>
<comment type="caution">
    <text evidence="1">The sequence shown here is derived from an EMBL/GenBank/DDBJ whole genome shotgun (WGS) entry which is preliminary data.</text>
</comment>
<dbReference type="RefSeq" id="WP_181741106.1">
    <property type="nucleotide sequence ID" value="NZ_JACEMT010000053.1"/>
</dbReference>
<protein>
    <submittedName>
        <fullName evidence="1">Uncharacterized protein</fullName>
    </submittedName>
</protein>
<evidence type="ECO:0000313" key="1">
    <source>
        <dbReference type="EMBL" id="MBA4503377.1"/>
    </source>
</evidence>
<proteinExistence type="predicted"/>
<dbReference type="EMBL" id="JACEMT010000053">
    <property type="protein sequence ID" value="MBA4503377.1"/>
    <property type="molecule type" value="Genomic_DNA"/>
</dbReference>
<dbReference type="AlphaFoldDB" id="A0A7W1X075"/>
<keyword evidence="2" id="KW-1185">Reference proteome</keyword>